<dbReference type="InterPro" id="IPR035994">
    <property type="entry name" value="Nucleoside_phosphorylase_sf"/>
</dbReference>
<dbReference type="EMBL" id="BAAASE010000004">
    <property type="protein sequence ID" value="GAA2400229.1"/>
    <property type="molecule type" value="Genomic_DNA"/>
</dbReference>
<evidence type="ECO:0000256" key="1">
    <source>
        <dbReference type="SAM" id="MobiDB-lite"/>
    </source>
</evidence>
<dbReference type="Pfam" id="PF01048">
    <property type="entry name" value="PNP_UDP_1"/>
    <property type="match status" value="1"/>
</dbReference>
<feature type="domain" description="Nucleoside phosphorylase" evidence="2">
    <location>
        <begin position="84"/>
        <end position="264"/>
    </location>
</feature>
<dbReference type="Gene3D" id="3.40.50.1580">
    <property type="entry name" value="Nucleoside phosphorylase domain"/>
    <property type="match status" value="1"/>
</dbReference>
<comment type="caution">
    <text evidence="3">The sequence shown here is derived from an EMBL/GenBank/DDBJ whole genome shotgun (WGS) entry which is preliminary data.</text>
</comment>
<keyword evidence="4" id="KW-1185">Reference proteome</keyword>
<reference evidence="4" key="1">
    <citation type="journal article" date="2019" name="Int. J. Syst. Evol. Microbiol.">
        <title>The Global Catalogue of Microorganisms (GCM) 10K type strain sequencing project: providing services to taxonomists for standard genome sequencing and annotation.</title>
        <authorList>
            <consortium name="The Broad Institute Genomics Platform"/>
            <consortium name="The Broad Institute Genome Sequencing Center for Infectious Disease"/>
            <person name="Wu L."/>
            <person name="Ma J."/>
        </authorList>
    </citation>
    <scope>NUCLEOTIDE SEQUENCE [LARGE SCALE GENOMIC DNA]</scope>
    <source>
        <strain evidence="4">JCM 4358</strain>
    </source>
</reference>
<dbReference type="InterPro" id="IPR000845">
    <property type="entry name" value="Nucleoside_phosphorylase_d"/>
</dbReference>
<feature type="region of interest" description="Disordered" evidence="1">
    <location>
        <begin position="313"/>
        <end position="333"/>
    </location>
</feature>
<sequence length="333" mass="37061">MTQISGRYGRHARLAVLTIIDEEFEAVKNDLGANYEVDTTGAWAPISQSVAIAQAEKNVKYVTYPFVVAQASERSNSPANEQIRRLVERFRPEVFVVIGVAGGVQRAERISNDEIRWTGPVPGDIVVANYVHYADYTASLPQGEFLRYYALDHPSAVLITDHARAIRHYPWHETVKLNPPTTSVTPSTTSVTPRVHIGEIVATESIKGNPSSDDQVRIVKLFDKALAIDMESAGVGRSIHDLRCHYHYNPIWICIRAISDSVRAEDPDMDPEIRKLADPGLLENNKLERGQWKEYAAAVAAAYARSLIARLLSSPRPPTPRDPGADRWSFPPD</sequence>
<protein>
    <recommendedName>
        <fullName evidence="2">Nucleoside phosphorylase domain-containing protein</fullName>
    </recommendedName>
</protein>
<evidence type="ECO:0000313" key="4">
    <source>
        <dbReference type="Proteomes" id="UP001499986"/>
    </source>
</evidence>
<name>A0ABP5VDI0_9ACTN</name>
<organism evidence="3 4">
    <name type="scientific">Streptomyces coeruleofuscus</name>
    <dbReference type="NCBI Taxonomy" id="66879"/>
    <lineage>
        <taxon>Bacteria</taxon>
        <taxon>Bacillati</taxon>
        <taxon>Actinomycetota</taxon>
        <taxon>Actinomycetes</taxon>
        <taxon>Kitasatosporales</taxon>
        <taxon>Streptomycetaceae</taxon>
        <taxon>Streptomyces</taxon>
    </lineage>
</organism>
<dbReference type="PANTHER" id="PTHR46832:SF1">
    <property type="entry name" value="5'-METHYLTHIOADENOSINE_S-ADENOSYLHOMOCYSTEINE NUCLEOSIDASE"/>
    <property type="match status" value="1"/>
</dbReference>
<dbReference type="RefSeq" id="WP_346138326.1">
    <property type="nucleotide sequence ID" value="NZ_BAAASE010000004.1"/>
</dbReference>
<evidence type="ECO:0000313" key="3">
    <source>
        <dbReference type="EMBL" id="GAA2400229.1"/>
    </source>
</evidence>
<accession>A0ABP5VDI0</accession>
<gene>
    <name evidence="3" type="ORF">GCM10010255_36440</name>
</gene>
<dbReference type="Proteomes" id="UP001499986">
    <property type="component" value="Unassembled WGS sequence"/>
</dbReference>
<dbReference type="SUPFAM" id="SSF53167">
    <property type="entry name" value="Purine and uridine phosphorylases"/>
    <property type="match status" value="1"/>
</dbReference>
<evidence type="ECO:0000259" key="2">
    <source>
        <dbReference type="Pfam" id="PF01048"/>
    </source>
</evidence>
<dbReference type="PANTHER" id="PTHR46832">
    <property type="entry name" value="5'-METHYLTHIOADENOSINE/S-ADENOSYLHOMOCYSTEINE NUCLEOSIDASE"/>
    <property type="match status" value="1"/>
</dbReference>
<proteinExistence type="predicted"/>